<dbReference type="InterPro" id="IPR036291">
    <property type="entry name" value="NAD(P)-bd_dom_sf"/>
</dbReference>
<reference evidence="3 4" key="1">
    <citation type="submission" date="2023-10" db="EMBL/GenBank/DDBJ databases">
        <title>Two novel species belonging to the OM43/NOR5 clade.</title>
        <authorList>
            <person name="Park M."/>
        </authorList>
    </citation>
    <scope>NUCLEOTIDE SEQUENCE [LARGE SCALE GENOMIC DNA]</scope>
    <source>
        <strain evidence="3 4">IMCC45268</strain>
    </source>
</reference>
<keyword evidence="4" id="KW-1185">Reference proteome</keyword>
<dbReference type="Pfam" id="PF13561">
    <property type="entry name" value="adh_short_C2"/>
    <property type="match status" value="1"/>
</dbReference>
<evidence type="ECO:0000256" key="1">
    <source>
        <dbReference type="ARBA" id="ARBA00006484"/>
    </source>
</evidence>
<protein>
    <submittedName>
        <fullName evidence="3">SDR family NAD(P)-dependent oxidoreductase</fullName>
    </submittedName>
</protein>
<name>A0ABZ0IHV1_9GAMM</name>
<proteinExistence type="inferred from homology"/>
<dbReference type="InterPro" id="IPR020904">
    <property type="entry name" value="Sc_DH/Rdtase_CS"/>
</dbReference>
<dbReference type="PROSITE" id="PS00061">
    <property type="entry name" value="ADH_SHORT"/>
    <property type="match status" value="1"/>
</dbReference>
<dbReference type="Proteomes" id="UP001626549">
    <property type="component" value="Chromosome"/>
</dbReference>
<accession>A0ABZ0IHV1</accession>
<comment type="similarity">
    <text evidence="1">Belongs to the short-chain dehydrogenases/reductases (SDR) family.</text>
</comment>
<dbReference type="EMBL" id="CP136865">
    <property type="protein sequence ID" value="WOJ98089.1"/>
    <property type="molecule type" value="Genomic_DNA"/>
</dbReference>
<evidence type="ECO:0000313" key="3">
    <source>
        <dbReference type="EMBL" id="WOJ98089.1"/>
    </source>
</evidence>
<dbReference type="PRINTS" id="PR00080">
    <property type="entry name" value="SDRFAMILY"/>
</dbReference>
<dbReference type="SUPFAM" id="SSF51735">
    <property type="entry name" value="NAD(P)-binding Rossmann-fold domains"/>
    <property type="match status" value="1"/>
</dbReference>
<gene>
    <name evidence="3" type="ORF">R0137_05810</name>
</gene>
<evidence type="ECO:0000256" key="2">
    <source>
        <dbReference type="ARBA" id="ARBA00023002"/>
    </source>
</evidence>
<sequence length="259" mass="26806">MSTTDQTLAGKVALVTGAASGIGEASARKLAEHGAALILTDIDQAGAETLTTKLTAIGAKAIAVHHDVTKPDDWDRAVSLAVESFGGLDILVNNAGIASDNTDLMNLDLEKWHSVLSINLDGVFLGLRYAGPALEKRGGGSVINISSILGKVGLPGAAPYCASKGAVTLLTKSAALEWAPLNIRVNSVHPGFVETPLVTQTLEDREDGEDMHQLLIAAHPIGRLGQADEIANAVAFLASDESSFMTGSELVIDGGYTAQ</sequence>
<dbReference type="PRINTS" id="PR00081">
    <property type="entry name" value="GDHRDH"/>
</dbReference>
<dbReference type="InterPro" id="IPR002347">
    <property type="entry name" value="SDR_fam"/>
</dbReference>
<organism evidence="3 4">
    <name type="scientific">Congregibacter brevis</name>
    <dbReference type="NCBI Taxonomy" id="3081201"/>
    <lineage>
        <taxon>Bacteria</taxon>
        <taxon>Pseudomonadati</taxon>
        <taxon>Pseudomonadota</taxon>
        <taxon>Gammaproteobacteria</taxon>
        <taxon>Cellvibrionales</taxon>
        <taxon>Halieaceae</taxon>
        <taxon>Congregibacter</taxon>
    </lineage>
</organism>
<evidence type="ECO:0000313" key="4">
    <source>
        <dbReference type="Proteomes" id="UP001626549"/>
    </source>
</evidence>
<dbReference type="NCBIfam" id="NF005559">
    <property type="entry name" value="PRK07231.1"/>
    <property type="match status" value="1"/>
</dbReference>
<dbReference type="PANTHER" id="PTHR24321">
    <property type="entry name" value="DEHYDROGENASES, SHORT CHAIN"/>
    <property type="match status" value="1"/>
</dbReference>
<dbReference type="Gene3D" id="3.40.50.720">
    <property type="entry name" value="NAD(P)-binding Rossmann-like Domain"/>
    <property type="match status" value="1"/>
</dbReference>
<dbReference type="RefSeq" id="WP_407329274.1">
    <property type="nucleotide sequence ID" value="NZ_CP136865.1"/>
</dbReference>
<keyword evidence="2" id="KW-0560">Oxidoreductase</keyword>
<dbReference type="PANTHER" id="PTHR24321:SF8">
    <property type="entry name" value="ESTRADIOL 17-BETA-DEHYDROGENASE 8-RELATED"/>
    <property type="match status" value="1"/>
</dbReference>